<dbReference type="AlphaFoldDB" id="A0A4Q9MMA7"/>
<dbReference type="Proteomes" id="UP000292957">
    <property type="component" value="Unassembled WGS sequence"/>
</dbReference>
<accession>A0A4Q9MMA7</accession>
<protein>
    <submittedName>
        <fullName evidence="2">Uncharacterized protein</fullName>
    </submittedName>
</protein>
<feature type="compositionally biased region" description="Basic and acidic residues" evidence="1">
    <location>
        <begin position="61"/>
        <end position="74"/>
    </location>
</feature>
<evidence type="ECO:0000256" key="1">
    <source>
        <dbReference type="SAM" id="MobiDB-lite"/>
    </source>
</evidence>
<organism evidence="2">
    <name type="scientific">Dichomitus squalens</name>
    <dbReference type="NCBI Taxonomy" id="114155"/>
    <lineage>
        <taxon>Eukaryota</taxon>
        <taxon>Fungi</taxon>
        <taxon>Dikarya</taxon>
        <taxon>Basidiomycota</taxon>
        <taxon>Agaricomycotina</taxon>
        <taxon>Agaricomycetes</taxon>
        <taxon>Polyporales</taxon>
        <taxon>Polyporaceae</taxon>
        <taxon>Dichomitus</taxon>
    </lineage>
</organism>
<proteinExistence type="predicted"/>
<evidence type="ECO:0000313" key="2">
    <source>
        <dbReference type="EMBL" id="TBU27998.1"/>
    </source>
</evidence>
<name>A0A4Q9MMA7_9APHY</name>
<gene>
    <name evidence="2" type="ORF">BD311DRAFT_723299</name>
</gene>
<dbReference type="EMBL" id="ML143426">
    <property type="protein sequence ID" value="TBU27998.1"/>
    <property type="molecule type" value="Genomic_DNA"/>
</dbReference>
<sequence>TRRSSPASRATLTKPPTASCNAPDTADVSPKPVSAHLGYVRGHDDRRGTDTGPNGCARHTRAAERRQERLERVRGQAAIGKG</sequence>
<reference evidence="2" key="1">
    <citation type="submission" date="2019-01" db="EMBL/GenBank/DDBJ databases">
        <title>Draft genome sequences of three monokaryotic isolates of the white-rot basidiomycete fungus Dichomitus squalens.</title>
        <authorList>
            <consortium name="DOE Joint Genome Institute"/>
            <person name="Lopez S.C."/>
            <person name="Andreopoulos B."/>
            <person name="Pangilinan J."/>
            <person name="Lipzen A."/>
            <person name="Riley R."/>
            <person name="Ahrendt S."/>
            <person name="Ng V."/>
            <person name="Barry K."/>
            <person name="Daum C."/>
            <person name="Grigoriev I.V."/>
            <person name="Hilden K.S."/>
            <person name="Makela M.R."/>
            <person name="de Vries R.P."/>
        </authorList>
    </citation>
    <scope>NUCLEOTIDE SEQUENCE [LARGE SCALE GENOMIC DNA]</scope>
    <source>
        <strain evidence="2">OM18370.1</strain>
    </source>
</reference>
<feature type="region of interest" description="Disordered" evidence="1">
    <location>
        <begin position="1"/>
        <end position="82"/>
    </location>
</feature>
<feature type="non-terminal residue" evidence="2">
    <location>
        <position position="1"/>
    </location>
</feature>
<feature type="compositionally biased region" description="Polar residues" evidence="1">
    <location>
        <begin position="1"/>
        <end position="22"/>
    </location>
</feature>